<keyword evidence="3" id="KW-1185">Reference proteome</keyword>
<sequence>MTAIGQVVVHVVFVNTQRYPTDLTDSQWAIIQDLIPPAKPGERPRSLDMRQVVNGILHLTVSGIQGSPNGPSPG</sequence>
<accession>A0A540VHC1</accession>
<dbReference type="RefSeq" id="WP_141609722.1">
    <property type="nucleotide sequence ID" value="NZ_VIGC02000009.1"/>
</dbReference>
<proteinExistence type="predicted"/>
<dbReference type="Pfam" id="PF13340">
    <property type="entry name" value="DUF4096"/>
    <property type="match status" value="1"/>
</dbReference>
<feature type="domain" description="Insertion element IS402-like" evidence="1">
    <location>
        <begin position="23"/>
        <end position="65"/>
    </location>
</feature>
<dbReference type="InterPro" id="IPR025161">
    <property type="entry name" value="IS402-like_dom"/>
</dbReference>
<reference evidence="2 3" key="1">
    <citation type="submission" date="2019-06" db="EMBL/GenBank/DDBJ databases">
        <title>Genome sequence of Litorilinea aerophila BAA-2444.</title>
        <authorList>
            <person name="Maclea K.S."/>
            <person name="Maurais E.G."/>
            <person name="Iannazzi L.C."/>
        </authorList>
    </citation>
    <scope>NUCLEOTIDE SEQUENCE [LARGE SCALE GENOMIC DNA]</scope>
    <source>
        <strain evidence="2 3">ATCC BAA-2444</strain>
    </source>
</reference>
<protein>
    <submittedName>
        <fullName evidence="2">Transposase</fullName>
    </submittedName>
</protein>
<gene>
    <name evidence="2" type="ORF">FKZ61_08790</name>
</gene>
<evidence type="ECO:0000313" key="3">
    <source>
        <dbReference type="Proteomes" id="UP000317371"/>
    </source>
</evidence>
<name>A0A540VHC1_9CHLR</name>
<dbReference type="EMBL" id="VIGC01000009">
    <property type="protein sequence ID" value="TQE96169.1"/>
    <property type="molecule type" value="Genomic_DNA"/>
</dbReference>
<evidence type="ECO:0000259" key="1">
    <source>
        <dbReference type="Pfam" id="PF13340"/>
    </source>
</evidence>
<dbReference type="AlphaFoldDB" id="A0A540VHC1"/>
<evidence type="ECO:0000313" key="2">
    <source>
        <dbReference type="EMBL" id="TQE96169.1"/>
    </source>
</evidence>
<dbReference type="Proteomes" id="UP000317371">
    <property type="component" value="Unassembled WGS sequence"/>
</dbReference>
<dbReference type="InParanoid" id="A0A540VHC1"/>
<comment type="caution">
    <text evidence="2">The sequence shown here is derived from an EMBL/GenBank/DDBJ whole genome shotgun (WGS) entry which is preliminary data.</text>
</comment>
<organism evidence="2 3">
    <name type="scientific">Litorilinea aerophila</name>
    <dbReference type="NCBI Taxonomy" id="1204385"/>
    <lineage>
        <taxon>Bacteria</taxon>
        <taxon>Bacillati</taxon>
        <taxon>Chloroflexota</taxon>
        <taxon>Caldilineae</taxon>
        <taxon>Caldilineales</taxon>
        <taxon>Caldilineaceae</taxon>
        <taxon>Litorilinea</taxon>
    </lineage>
</organism>
<dbReference type="OrthoDB" id="153928at2"/>